<gene>
    <name evidence="7" type="ORF">FB458_0860</name>
</gene>
<dbReference type="PANTHER" id="PTHR30204:SF69">
    <property type="entry name" value="MERR-FAMILY TRANSCRIPTIONAL REGULATOR"/>
    <property type="match status" value="1"/>
</dbReference>
<dbReference type="Proteomes" id="UP000317893">
    <property type="component" value="Unassembled WGS sequence"/>
</dbReference>
<feature type="region of interest" description="Disordered" evidence="5">
    <location>
        <begin position="1"/>
        <end position="72"/>
    </location>
</feature>
<keyword evidence="3" id="KW-0238">DNA-binding</keyword>
<dbReference type="Gene3D" id="1.10.1660.10">
    <property type="match status" value="1"/>
</dbReference>
<evidence type="ECO:0000256" key="3">
    <source>
        <dbReference type="ARBA" id="ARBA00023125"/>
    </source>
</evidence>
<evidence type="ECO:0000259" key="6">
    <source>
        <dbReference type="PROSITE" id="PS50937"/>
    </source>
</evidence>
<protein>
    <submittedName>
        <fullName evidence="7">B12 binding protein</fullName>
    </submittedName>
</protein>
<evidence type="ECO:0000256" key="4">
    <source>
        <dbReference type="ARBA" id="ARBA00023163"/>
    </source>
</evidence>
<feature type="region of interest" description="Disordered" evidence="5">
    <location>
        <begin position="119"/>
        <end position="170"/>
    </location>
</feature>
<dbReference type="PROSITE" id="PS50937">
    <property type="entry name" value="HTH_MERR_2"/>
    <property type="match status" value="1"/>
</dbReference>
<evidence type="ECO:0000313" key="8">
    <source>
        <dbReference type="Proteomes" id="UP000317893"/>
    </source>
</evidence>
<dbReference type="AlphaFoldDB" id="A0A542DXH3"/>
<feature type="compositionally biased region" description="Low complexity" evidence="5">
    <location>
        <begin position="132"/>
        <end position="157"/>
    </location>
</feature>
<keyword evidence="2" id="KW-0805">Transcription regulation</keyword>
<dbReference type="Gene3D" id="1.10.1240.10">
    <property type="entry name" value="Methionine synthase domain"/>
    <property type="match status" value="1"/>
</dbReference>
<evidence type="ECO:0000256" key="5">
    <source>
        <dbReference type="SAM" id="MobiDB-lite"/>
    </source>
</evidence>
<dbReference type="InterPro" id="IPR036594">
    <property type="entry name" value="Meth_synthase_dom"/>
</dbReference>
<name>A0A542DXH3_9MICO</name>
<proteinExistence type="predicted"/>
<dbReference type="PANTHER" id="PTHR30204">
    <property type="entry name" value="REDOX-CYCLING DRUG-SENSING TRANSCRIPTIONAL ACTIVATOR SOXR"/>
    <property type="match status" value="1"/>
</dbReference>
<reference evidence="7 8" key="1">
    <citation type="submission" date="2019-06" db="EMBL/GenBank/DDBJ databases">
        <title>Sequencing the genomes of 1000 actinobacteria strains.</title>
        <authorList>
            <person name="Klenk H.-P."/>
        </authorList>
    </citation>
    <scope>NUCLEOTIDE SEQUENCE [LARGE SCALE GENOMIC DNA]</scope>
    <source>
        <strain evidence="7 8">DSM 18607</strain>
    </source>
</reference>
<dbReference type="EMBL" id="VFMN01000001">
    <property type="protein sequence ID" value="TQJ07792.1"/>
    <property type="molecule type" value="Genomic_DNA"/>
</dbReference>
<dbReference type="InterPro" id="IPR000551">
    <property type="entry name" value="MerR-type_HTH_dom"/>
</dbReference>
<feature type="domain" description="HTH merR-type" evidence="6">
    <location>
        <begin position="37"/>
        <end position="106"/>
    </location>
</feature>
<keyword evidence="4" id="KW-0804">Transcription</keyword>
<evidence type="ECO:0000256" key="1">
    <source>
        <dbReference type="ARBA" id="ARBA00022491"/>
    </source>
</evidence>
<keyword evidence="1" id="KW-0678">Repressor</keyword>
<dbReference type="SUPFAM" id="SSF46955">
    <property type="entry name" value="Putative DNA-binding domain"/>
    <property type="match status" value="1"/>
</dbReference>
<dbReference type="SMART" id="SM00422">
    <property type="entry name" value="HTH_MERR"/>
    <property type="match status" value="1"/>
</dbReference>
<evidence type="ECO:0000313" key="7">
    <source>
        <dbReference type="EMBL" id="TQJ07792.1"/>
    </source>
</evidence>
<dbReference type="Pfam" id="PF13411">
    <property type="entry name" value="MerR_1"/>
    <property type="match status" value="1"/>
</dbReference>
<dbReference type="GO" id="GO:0003700">
    <property type="term" value="F:DNA-binding transcription factor activity"/>
    <property type="evidence" value="ECO:0007669"/>
    <property type="project" value="InterPro"/>
</dbReference>
<dbReference type="GO" id="GO:0003677">
    <property type="term" value="F:DNA binding"/>
    <property type="evidence" value="ECO:0007669"/>
    <property type="project" value="UniProtKB-KW"/>
</dbReference>
<organism evidence="7 8">
    <name type="scientific">Lapillicoccus jejuensis</name>
    <dbReference type="NCBI Taxonomy" id="402171"/>
    <lineage>
        <taxon>Bacteria</taxon>
        <taxon>Bacillati</taxon>
        <taxon>Actinomycetota</taxon>
        <taxon>Actinomycetes</taxon>
        <taxon>Micrococcales</taxon>
        <taxon>Intrasporangiaceae</taxon>
        <taxon>Lapillicoccus</taxon>
    </lineage>
</organism>
<dbReference type="InterPro" id="IPR047057">
    <property type="entry name" value="MerR_fam"/>
</dbReference>
<dbReference type="InterPro" id="IPR009061">
    <property type="entry name" value="DNA-bd_dom_put_sf"/>
</dbReference>
<comment type="caution">
    <text evidence="7">The sequence shown here is derived from an EMBL/GenBank/DDBJ whole genome shotgun (WGS) entry which is preliminary data.</text>
</comment>
<evidence type="ECO:0000256" key="2">
    <source>
        <dbReference type="ARBA" id="ARBA00023015"/>
    </source>
</evidence>
<dbReference type="Gene3D" id="3.40.50.280">
    <property type="entry name" value="Cobalamin-binding domain"/>
    <property type="match status" value="1"/>
</dbReference>
<sequence>MTPSPASDQTSRDPRDPSSTTGGPRPRVAAAPPPELSWPVGVVAERAGTTPSTLRSWDRRYGVGPSDRTNGNHRRYTHLDVLRVLTMGRLIGQGVPAQAAATSVLSLTDDDLLEENRDAPLIASAGPRDRSAAGAGVARSASSSAARGTARSTVTTADPAAGDGAPRRLHVADVDDEVAAAAEEREARETPVRLDGSDLVDHPTVRALLAATRALDAPTIAHLTRQVLRRHEVGAAWDDVLAPTLRAIGRMWELGELGVDAEHLVSELLGSELRAVARTGGLRVAATPILLGAADEEQHHLPLLALEAALAGHGQATMYLGPRLPSSALARAITRTHATSVFLWASISRRPQDVLWDRLIGLEAPVHVVLGGPGWTSIPVLPARLHVEVVGSMREAVTALAS</sequence>
<keyword evidence="8" id="KW-1185">Reference proteome</keyword>
<dbReference type="InterPro" id="IPR003759">
    <property type="entry name" value="Cbl-bd_cap"/>
</dbReference>
<accession>A0A542DXH3</accession>
<dbReference type="Pfam" id="PF02607">
    <property type="entry name" value="B12-binding_2"/>
    <property type="match status" value="1"/>
</dbReference>
<dbReference type="OrthoDB" id="9800334at2"/>